<accession>A0A1C4GB14</accession>
<evidence type="ECO:0000256" key="1">
    <source>
        <dbReference type="ARBA" id="ARBA00001163"/>
    </source>
</evidence>
<name>A0A1C4GB14_RHOSG</name>
<evidence type="ECO:0000313" key="8">
    <source>
        <dbReference type="EMBL" id="PCK26241.1"/>
    </source>
</evidence>
<keyword evidence="6" id="KW-0456">Lyase</keyword>
<dbReference type="PANTHER" id="PTHR43466">
    <property type="entry name" value="2-OXO-4-HYDROXY-4-CARBOXY-5-UREIDOIMIDAZOLINE DECARBOXYLASE-RELATED"/>
    <property type="match status" value="1"/>
</dbReference>
<dbReference type="EC" id="4.1.1.97" evidence="3"/>
<feature type="domain" description="Oxo-4-hydroxy-4-carboxy-5-ureidoimidazoline decarboxylase" evidence="7">
    <location>
        <begin position="13"/>
        <end position="161"/>
    </location>
</feature>
<dbReference type="GeneID" id="64138635"/>
<dbReference type="RefSeq" id="WP_003941084.1">
    <property type="nucleotide sequence ID" value="NZ_AP023172.1"/>
</dbReference>
<dbReference type="InterPro" id="IPR036778">
    <property type="entry name" value="OHCU_decarboxylase_sf"/>
</dbReference>
<comment type="catalytic activity">
    <reaction evidence="1">
        <text>5-hydroxy-2-oxo-4-ureido-2,5-dihydro-1H-imidazole-5-carboxylate + H(+) = (S)-allantoin + CO2</text>
        <dbReference type="Rhea" id="RHEA:26301"/>
        <dbReference type="ChEBI" id="CHEBI:15378"/>
        <dbReference type="ChEBI" id="CHEBI:15678"/>
        <dbReference type="ChEBI" id="CHEBI:16526"/>
        <dbReference type="ChEBI" id="CHEBI:58639"/>
        <dbReference type="EC" id="4.1.1.97"/>
    </reaction>
</comment>
<dbReference type="Proteomes" id="UP000230886">
    <property type="component" value="Unassembled WGS sequence"/>
</dbReference>
<organism evidence="8 9">
    <name type="scientific">Rhodococcus qingshengii</name>
    <dbReference type="NCBI Taxonomy" id="334542"/>
    <lineage>
        <taxon>Bacteria</taxon>
        <taxon>Bacillati</taxon>
        <taxon>Actinomycetota</taxon>
        <taxon>Actinomycetes</taxon>
        <taxon>Mycobacteriales</taxon>
        <taxon>Nocardiaceae</taxon>
        <taxon>Rhodococcus</taxon>
        <taxon>Rhodococcus erythropolis group</taxon>
    </lineage>
</organism>
<keyword evidence="5" id="KW-0210">Decarboxylase</keyword>
<dbReference type="GO" id="GO:0019628">
    <property type="term" value="P:urate catabolic process"/>
    <property type="evidence" value="ECO:0007669"/>
    <property type="project" value="TreeGrafter"/>
</dbReference>
<gene>
    <name evidence="8" type="ORF">CHR55_16720</name>
</gene>
<evidence type="ECO:0000313" key="9">
    <source>
        <dbReference type="Proteomes" id="UP000230886"/>
    </source>
</evidence>
<reference evidence="8 9" key="1">
    <citation type="submission" date="2017-07" db="EMBL/GenBank/DDBJ databases">
        <title>Draft sequence of Rhodococcus enclensis 23b-28.</title>
        <authorList>
            <person name="Besaury L."/>
            <person name="Sancelme M."/>
            <person name="Amato P."/>
            <person name="Lallement A."/>
            <person name="Delort A.-M."/>
        </authorList>
    </citation>
    <scope>NUCLEOTIDE SEQUENCE [LARGE SCALE GENOMIC DNA]</scope>
    <source>
        <strain evidence="8 9">23b-28</strain>
    </source>
</reference>
<evidence type="ECO:0000256" key="2">
    <source>
        <dbReference type="ARBA" id="ARBA00004754"/>
    </source>
</evidence>
<sequence length="173" mass="19845">MLLHQSIGLERFNELPRQKAVHALFECCCSLTWAGWVSDGRPFADHAEILSRAEDAILNLSDVDVERALQCHPPVGVRRNSVPSHLEQCSIWVPDDAVMATIYRAGEEYERNFGFRYLWCSHGHDADDLLENIGQRMSNERSVERKVCVDELAKITRTRIERMLGPEDGYPEY</sequence>
<evidence type="ECO:0000256" key="3">
    <source>
        <dbReference type="ARBA" id="ARBA00012257"/>
    </source>
</evidence>
<dbReference type="Pfam" id="PF09349">
    <property type="entry name" value="OHCU_decarbox"/>
    <property type="match status" value="1"/>
</dbReference>
<protein>
    <recommendedName>
        <fullName evidence="3">2-oxo-4-hydroxy-4-carboxy-5-ureidoimidazoline decarboxylase</fullName>
        <ecNumber evidence="3">4.1.1.97</ecNumber>
    </recommendedName>
</protein>
<evidence type="ECO:0000256" key="6">
    <source>
        <dbReference type="ARBA" id="ARBA00023239"/>
    </source>
</evidence>
<comment type="pathway">
    <text evidence="2">Purine metabolism; urate degradation; (S)-allantoin from urate: step 3/3.</text>
</comment>
<dbReference type="PANTHER" id="PTHR43466:SF1">
    <property type="entry name" value="2-OXO-4-HYDROXY-4-CARBOXY-5-UREIDOIMIDAZOLINE DECARBOXYLASE-RELATED"/>
    <property type="match status" value="1"/>
</dbReference>
<dbReference type="Gene3D" id="1.10.3330.10">
    <property type="entry name" value="Oxo-4-hydroxy-4-carboxy-5-ureidoimidazoline decarboxylase"/>
    <property type="match status" value="1"/>
</dbReference>
<proteinExistence type="predicted"/>
<evidence type="ECO:0000259" key="7">
    <source>
        <dbReference type="Pfam" id="PF09349"/>
    </source>
</evidence>
<dbReference type="AlphaFoldDB" id="A0A1C4GB14"/>
<dbReference type="GO" id="GO:0006144">
    <property type="term" value="P:purine nucleobase metabolic process"/>
    <property type="evidence" value="ECO:0007669"/>
    <property type="project" value="UniProtKB-KW"/>
</dbReference>
<keyword evidence="4" id="KW-0659">Purine metabolism</keyword>
<accession>A0A1X0M5Q1</accession>
<dbReference type="NCBIfam" id="NF010372">
    <property type="entry name" value="PRK13798.1"/>
    <property type="match status" value="1"/>
</dbReference>
<evidence type="ECO:0000256" key="4">
    <source>
        <dbReference type="ARBA" id="ARBA00022631"/>
    </source>
</evidence>
<dbReference type="GO" id="GO:0051997">
    <property type="term" value="F:2-oxo-4-hydroxy-4-carboxy-5-ureidoimidazoline decarboxylase activity"/>
    <property type="evidence" value="ECO:0007669"/>
    <property type="project" value="UniProtKB-EC"/>
</dbReference>
<dbReference type="SUPFAM" id="SSF158694">
    <property type="entry name" value="UraD-Like"/>
    <property type="match status" value="1"/>
</dbReference>
<comment type="caution">
    <text evidence="8">The sequence shown here is derived from an EMBL/GenBank/DDBJ whole genome shotgun (WGS) entry which is preliminary data.</text>
</comment>
<dbReference type="InterPro" id="IPR018020">
    <property type="entry name" value="OHCU_decarboxylase"/>
</dbReference>
<evidence type="ECO:0000256" key="5">
    <source>
        <dbReference type="ARBA" id="ARBA00022793"/>
    </source>
</evidence>
<dbReference type="EMBL" id="NOVD01000010">
    <property type="protein sequence ID" value="PCK26241.1"/>
    <property type="molecule type" value="Genomic_DNA"/>
</dbReference>